<feature type="region of interest" description="Disordered" evidence="1">
    <location>
        <begin position="180"/>
        <end position="213"/>
    </location>
</feature>
<feature type="region of interest" description="Disordered" evidence="1">
    <location>
        <begin position="1"/>
        <end position="31"/>
    </location>
</feature>
<name>A0A9W9ZCJ0_9CNID</name>
<feature type="compositionally biased region" description="Basic and acidic residues" evidence="1">
    <location>
        <begin position="15"/>
        <end position="24"/>
    </location>
</feature>
<comment type="caution">
    <text evidence="2">The sequence shown here is derived from an EMBL/GenBank/DDBJ whole genome shotgun (WGS) entry which is preliminary data.</text>
</comment>
<dbReference type="PANTHER" id="PTHR21580:SF28">
    <property type="entry name" value="BOREALIN N-TERMINAL DOMAIN-CONTAINING PROTEIN-RELATED"/>
    <property type="match status" value="1"/>
</dbReference>
<dbReference type="OrthoDB" id="429991at2759"/>
<dbReference type="EMBL" id="MU826360">
    <property type="protein sequence ID" value="KAJ7379072.1"/>
    <property type="molecule type" value="Genomic_DNA"/>
</dbReference>
<organism evidence="2 3">
    <name type="scientific">Desmophyllum pertusum</name>
    <dbReference type="NCBI Taxonomy" id="174260"/>
    <lineage>
        <taxon>Eukaryota</taxon>
        <taxon>Metazoa</taxon>
        <taxon>Cnidaria</taxon>
        <taxon>Anthozoa</taxon>
        <taxon>Hexacorallia</taxon>
        <taxon>Scleractinia</taxon>
        <taxon>Caryophylliina</taxon>
        <taxon>Caryophylliidae</taxon>
        <taxon>Desmophyllum</taxon>
    </lineage>
</organism>
<proteinExistence type="predicted"/>
<dbReference type="GO" id="GO:0005856">
    <property type="term" value="C:cytoskeleton"/>
    <property type="evidence" value="ECO:0007669"/>
    <property type="project" value="TreeGrafter"/>
</dbReference>
<sequence>MTQQNKEIENNVESDENKEAEKKQIGAKCRGPGPAKYLLPGTIGIKGHDIRKQRCPAFSFGQRHKEFSSSVSPGPKYVFPPYVTRKGKEASPAFSLYSRTPDKIHFYTPGPGQYSPEKHSLPHERKAPCFTFKTRTKYSFKDPTPSPNSYSLPPLIGPKGVNKLSAPAYSLSARSNIGGFSEDLQKTPGPGTYKVTHPNTNKKKMPAYTMNGRNYMPTDTTLKPGPGQHSPEKVVYNKPTAPEFSFGMRHSDYITVPLFTNT</sequence>
<dbReference type="AlphaFoldDB" id="A0A9W9ZCJ0"/>
<reference evidence="2" key="1">
    <citation type="submission" date="2023-01" db="EMBL/GenBank/DDBJ databases">
        <title>Genome assembly of the deep-sea coral Lophelia pertusa.</title>
        <authorList>
            <person name="Herrera S."/>
            <person name="Cordes E."/>
        </authorList>
    </citation>
    <scope>NUCLEOTIDE SEQUENCE</scope>
    <source>
        <strain evidence="2">USNM1676648</strain>
        <tissue evidence="2">Polyp</tissue>
    </source>
</reference>
<evidence type="ECO:0000313" key="3">
    <source>
        <dbReference type="Proteomes" id="UP001163046"/>
    </source>
</evidence>
<dbReference type="PANTHER" id="PTHR21580">
    <property type="entry name" value="SHIPPO-1-RELATED"/>
    <property type="match status" value="1"/>
</dbReference>
<dbReference type="Proteomes" id="UP001163046">
    <property type="component" value="Unassembled WGS sequence"/>
</dbReference>
<evidence type="ECO:0000313" key="2">
    <source>
        <dbReference type="EMBL" id="KAJ7379072.1"/>
    </source>
</evidence>
<accession>A0A9W9ZCJ0</accession>
<evidence type="ECO:0000256" key="1">
    <source>
        <dbReference type="SAM" id="MobiDB-lite"/>
    </source>
</evidence>
<gene>
    <name evidence="2" type="primary">ODF3_2</name>
    <name evidence="2" type="ORF">OS493_018868</name>
</gene>
<dbReference type="InterPro" id="IPR010736">
    <property type="entry name" value="SHIPPO-rpt"/>
</dbReference>
<protein>
    <submittedName>
        <fullName evidence="2">Outer dense fiber protein 3</fullName>
    </submittedName>
</protein>
<keyword evidence="3" id="KW-1185">Reference proteome</keyword>
<dbReference type="Pfam" id="PF07004">
    <property type="entry name" value="SHIPPO-rpt"/>
    <property type="match status" value="5"/>
</dbReference>
<dbReference type="InterPro" id="IPR051291">
    <property type="entry name" value="CIMAP"/>
</dbReference>